<proteinExistence type="predicted"/>
<keyword evidence="3" id="KW-1185">Reference proteome</keyword>
<organism evidence="2 3">
    <name type="scientific">Polypedilum vanderplanki</name>
    <name type="common">Sleeping chironomid midge</name>
    <dbReference type="NCBI Taxonomy" id="319348"/>
    <lineage>
        <taxon>Eukaryota</taxon>
        <taxon>Metazoa</taxon>
        <taxon>Ecdysozoa</taxon>
        <taxon>Arthropoda</taxon>
        <taxon>Hexapoda</taxon>
        <taxon>Insecta</taxon>
        <taxon>Pterygota</taxon>
        <taxon>Neoptera</taxon>
        <taxon>Endopterygota</taxon>
        <taxon>Diptera</taxon>
        <taxon>Nematocera</taxon>
        <taxon>Chironomoidea</taxon>
        <taxon>Chironomidae</taxon>
        <taxon>Chironominae</taxon>
        <taxon>Polypedilum</taxon>
        <taxon>Polypedilum</taxon>
    </lineage>
</organism>
<gene>
    <name evidence="2" type="ORF">PVAND_008110</name>
</gene>
<dbReference type="EMBL" id="JADBJN010000002">
    <property type="protein sequence ID" value="KAG5678436.1"/>
    <property type="molecule type" value="Genomic_DNA"/>
</dbReference>
<name>A0A9J6C8G4_POLVA</name>
<accession>A0A9J6C8G4</accession>
<evidence type="ECO:0000256" key="1">
    <source>
        <dbReference type="SAM" id="MobiDB-lite"/>
    </source>
</evidence>
<evidence type="ECO:0000313" key="3">
    <source>
        <dbReference type="Proteomes" id="UP001107558"/>
    </source>
</evidence>
<feature type="compositionally biased region" description="Basic residues" evidence="1">
    <location>
        <begin position="1080"/>
        <end position="1089"/>
    </location>
</feature>
<reference evidence="2" key="1">
    <citation type="submission" date="2021-03" db="EMBL/GenBank/DDBJ databases">
        <title>Chromosome level genome of the anhydrobiotic midge Polypedilum vanderplanki.</title>
        <authorList>
            <person name="Yoshida Y."/>
            <person name="Kikawada T."/>
            <person name="Gusev O."/>
        </authorList>
    </citation>
    <scope>NUCLEOTIDE SEQUENCE</scope>
    <source>
        <strain evidence="2">NIAS01</strain>
        <tissue evidence="2">Whole body or cell culture</tissue>
    </source>
</reference>
<dbReference type="OrthoDB" id="5969272at2759"/>
<evidence type="ECO:0000313" key="2">
    <source>
        <dbReference type="EMBL" id="KAG5678436.1"/>
    </source>
</evidence>
<feature type="region of interest" description="Disordered" evidence="1">
    <location>
        <begin position="1074"/>
        <end position="1096"/>
    </location>
</feature>
<dbReference type="Proteomes" id="UP001107558">
    <property type="component" value="Chromosome 2"/>
</dbReference>
<sequence>MSFCRITGKSRSLPKPNYFPIIPPISPDDAKRFCKITGKSYGLPSHHFIPVRLASFGTRKKCRVTNMAPVLGRHHYVPDISYGKRKHIILLDYRYVVPKFNMHDEGHKELFKILSEKFIENSDGHFVYRVDEKQCNLVLPAKLEEAIRDGDICDIMFAKDSDQILMRLKNGQNISLDLSEFQQNLDDLFEGEGPKEEVLLERERELEQEKKAKKISKCGRRQQLKNMTKIFEDKELANGGGDDDEEDEVKKKSMKKKTKVMKNVPKCVNKKEVQKVKKLLEKIAEDNSKSYQDLIKPMLESWDWDTYEWEAKNTKTSKSTKPAMTKKMKPLVVSPAKVKVKSRIKDFEKKLLLDNTIGFECIPFVGQYKKPDLKALVQNFSQLQTASPEMMKKLENVVEKFQKAPYEISSLLPSEDEIFEVLQNITKGHKSELNGVPGIQVDIEDRRVFLAGEFIHNEKGEEVFIPGQAVINEKGKRVFVPGLTTFDPSNYESDGSGISFIAGQVMKSKDKDCQMHFQAGQIIDDEFVCGQTIYVNDKPEFIEGQTILTPEGFRFVAGLYDENNILVPGKVMKVPNPNGSGEMIEKFIAGQMTETFMAGQNIQVGENEWVFACGQTVVDENGVETFCSGKTIQTKEGSKFVSGQFDDNGTFIPGIVKKVGNHMEFVPGISIETKQGMQFVEGQLVDTEEHGQIFMPGRTQYKPSGLAEFVVADSIDEMNFHPPPPNGLVIDSHSLEVSESSLTVFGNMVQTEFGIEFYPEKIGEDNLPEGKMIPGKLIKTGNETKFVPGIVGESGFIPGQVVKNLSTGIEEFVPGQLVESAAGLKFVPGQVITLKNGDQKFVPGVTDKNGRFIPGQIIETRAGPTFIPGQICYTEEEGERFVPGQIIDGCFVPGRIVETDDKVTFIAGQLVDTPEGPRFIHPDIKGKGEDFEFNLQGFSVTPEELELIKPQHNWACSLGNSGELAIDNAMMKQLAAAGMSIGRQVESGQVDIVLQSTLNREIVEKFCDTHDGISIDVAESIFKMIKQLTDDHRENITPGNMTAKILELCMSMNLPINMHSLETSQAANLDLNEKVDKTEKGKKKKKSVRHQGVVEENAATSETNQIVNILTKVMLEILKSEEANSIIDGSRIHHTMNSGSTNVQVNGPTKKIESVYEIIANVLNEQLQHLKPQQLQNTFTSPNMKELVLEKLNTTMSKVETLCKIEEMKQNLLNSTFGLVNDIQNGHATVNDVNKIAVNSGGRPNLPMMPAIMVNDNDVVVEQFCDIIEDLDVASAFSAMTKNNPQLMLNVLNAISNSTDVGNQNVSMKDLIQKAIVEAVQKESSNKLEEILKTSEVSQIENLLNESLILAKALGMTKEAMQILSALDKTLATGNPQEIVLDEAARGVVQRMCIMKQLAEIDPDYQDAIEMLQQSPHRAVKDEIVRELVRKSGLISIQANIGEQQQKIESSNDIPPALMNEENILAMEDFMLRNGSGSKAFLIIKDGVQCVVPREKSHDVLTGKCAYTVLDENGIRHFEPLHVMNALRLNTPTQHHRFSIYANDAALAEISKMRRSSCSPTYDTQARDFQFSACDFVENLDNSSSDNGESSENGNETNEFGEFFAEGVNYDVDKETGYRRPRRRRYADKEDPTSNLDFQTTLMLNKRRGARPDRVSKSPITTQVYRQYTQVNDNIYIMHAYVYHSGKKDKNATAAR</sequence>
<protein>
    <submittedName>
        <fullName evidence="2">Uncharacterized protein</fullName>
    </submittedName>
</protein>
<comment type="caution">
    <text evidence="2">The sequence shown here is derived from an EMBL/GenBank/DDBJ whole genome shotgun (WGS) entry which is preliminary data.</text>
</comment>